<dbReference type="EMBL" id="JASBWS010000019">
    <property type="protein sequence ID" value="KAJ9111283.1"/>
    <property type="molecule type" value="Genomic_DNA"/>
</dbReference>
<comment type="caution">
    <text evidence="1">The sequence shown here is derived from an EMBL/GenBank/DDBJ whole genome shotgun (WGS) entry which is preliminary data.</text>
</comment>
<dbReference type="Proteomes" id="UP001230649">
    <property type="component" value="Unassembled WGS sequence"/>
</dbReference>
<evidence type="ECO:0000313" key="1">
    <source>
        <dbReference type="EMBL" id="KAJ9111283.1"/>
    </source>
</evidence>
<organism evidence="1 2">
    <name type="scientific">Naganishia adeliensis</name>
    <dbReference type="NCBI Taxonomy" id="92952"/>
    <lineage>
        <taxon>Eukaryota</taxon>
        <taxon>Fungi</taxon>
        <taxon>Dikarya</taxon>
        <taxon>Basidiomycota</taxon>
        <taxon>Agaricomycotina</taxon>
        <taxon>Tremellomycetes</taxon>
        <taxon>Filobasidiales</taxon>
        <taxon>Filobasidiaceae</taxon>
        <taxon>Naganishia</taxon>
    </lineage>
</organism>
<gene>
    <name evidence="1" type="ORF">QFC20_002574</name>
</gene>
<accession>A0ACC2WII3</accession>
<proteinExistence type="predicted"/>
<evidence type="ECO:0000313" key="2">
    <source>
        <dbReference type="Proteomes" id="UP001230649"/>
    </source>
</evidence>
<name>A0ACC2WII3_9TREE</name>
<reference evidence="1" key="1">
    <citation type="submission" date="2023-04" db="EMBL/GenBank/DDBJ databases">
        <title>Draft Genome sequencing of Naganishia species isolated from polar environments using Oxford Nanopore Technology.</title>
        <authorList>
            <person name="Leo P."/>
            <person name="Venkateswaran K."/>
        </authorList>
    </citation>
    <scope>NUCLEOTIDE SEQUENCE</scope>
    <source>
        <strain evidence="1">MNA-CCFEE 5262</strain>
    </source>
</reference>
<sequence>MASLLKGTRTTRFERYYPYLRFLRDLAFSLADIFSQCTTIRPWHLIFPVLALKALVVISYTYGNNVDHHIPKGVDGLVVIRGPRGCYLFEGDRDEVEREKRMGVLGHPVGDVSKIEINGTANGPINGTVKIGLATTWKDQDRNPEALQRVHQSLRKQSRRPDLVVFVDDGTPMLRDRKDTSPTKKSSSLFDILSFARTSLPRLCHDPYESLETGIETHVVRLPENRGPAAARNKGIDHAIAALGNDPGHTMIFLLGLDCVAPEDWIGNGVTAVLVRRPGLLDGTTPVEPLLVGGLTFGTNPSSFYSFYHDLFGTLNPRIIRVPDPNTAQFQPLYTPTCNMVILPGDADCRKKLPRFHEGFGEAAQEDVLFCLEAVYGRGCELVMDNY</sequence>
<protein>
    <submittedName>
        <fullName evidence="1">Uncharacterized protein</fullName>
    </submittedName>
</protein>
<keyword evidence="2" id="KW-1185">Reference proteome</keyword>